<evidence type="ECO:0000313" key="8">
    <source>
        <dbReference type="EMBL" id="BES89961.1"/>
    </source>
</evidence>
<evidence type="ECO:0000256" key="7">
    <source>
        <dbReference type="SAM" id="Phobius"/>
    </source>
</evidence>
<protein>
    <submittedName>
        <fullName evidence="8">Uncharacterized protein</fullName>
    </submittedName>
</protein>
<keyword evidence="4" id="KW-0746">Sphingolipid metabolism</keyword>
<keyword evidence="2 7" id="KW-0812">Transmembrane</keyword>
<feature type="transmembrane region" description="Helical" evidence="7">
    <location>
        <begin position="56"/>
        <end position="77"/>
    </location>
</feature>
<keyword evidence="4" id="KW-0443">Lipid metabolism</keyword>
<dbReference type="Pfam" id="PF11779">
    <property type="entry name" value="SPT_ssu-like"/>
    <property type="match status" value="1"/>
</dbReference>
<keyword evidence="9" id="KW-1185">Reference proteome</keyword>
<name>A0ABN7ACD9_9HEMI</name>
<comment type="subcellular location">
    <subcellularLocation>
        <location evidence="1">Endoplasmic reticulum membrane</location>
        <topology evidence="1">Multi-pass membrane protein</topology>
    </subcellularLocation>
</comment>
<proteinExistence type="predicted"/>
<dbReference type="InterPro" id="IPR024512">
    <property type="entry name" value="Ser_palmitoyltrfase_ssu-like"/>
</dbReference>
<evidence type="ECO:0000256" key="4">
    <source>
        <dbReference type="ARBA" id="ARBA00022919"/>
    </source>
</evidence>
<sequence length="94" mass="10742">MSPRESQGFSDQNRLDAQTLQKKGSVVSKVVGYPAKMYDRYQLVLGLNLYEPWEKILLNTFVLGAAVLLVHSAYTYLPNYISSTAEKIFLYFKD</sequence>
<evidence type="ECO:0000256" key="2">
    <source>
        <dbReference type="ARBA" id="ARBA00022692"/>
    </source>
</evidence>
<keyword evidence="6 7" id="KW-0472">Membrane</keyword>
<evidence type="ECO:0000256" key="1">
    <source>
        <dbReference type="ARBA" id="ARBA00004477"/>
    </source>
</evidence>
<dbReference type="EMBL" id="AP028910">
    <property type="protein sequence ID" value="BES89961.1"/>
    <property type="molecule type" value="Genomic_DNA"/>
</dbReference>
<gene>
    <name evidence="8" type="ORF">NTJ_02768</name>
</gene>
<evidence type="ECO:0000256" key="5">
    <source>
        <dbReference type="ARBA" id="ARBA00022989"/>
    </source>
</evidence>
<keyword evidence="3" id="KW-0256">Endoplasmic reticulum</keyword>
<evidence type="ECO:0000313" key="9">
    <source>
        <dbReference type="Proteomes" id="UP001307889"/>
    </source>
</evidence>
<reference evidence="8 9" key="1">
    <citation type="submission" date="2023-09" db="EMBL/GenBank/DDBJ databases">
        <title>Nesidiocoris tenuis whole genome shotgun sequence.</title>
        <authorList>
            <person name="Shibata T."/>
            <person name="Shimoda M."/>
            <person name="Kobayashi T."/>
            <person name="Uehara T."/>
        </authorList>
    </citation>
    <scope>NUCLEOTIDE SEQUENCE [LARGE SCALE GENOMIC DNA]</scope>
    <source>
        <strain evidence="8 9">Japan</strain>
    </source>
</reference>
<evidence type="ECO:0000256" key="6">
    <source>
        <dbReference type="ARBA" id="ARBA00023136"/>
    </source>
</evidence>
<accession>A0ABN7ACD9</accession>
<organism evidence="8 9">
    <name type="scientific">Nesidiocoris tenuis</name>
    <dbReference type="NCBI Taxonomy" id="355587"/>
    <lineage>
        <taxon>Eukaryota</taxon>
        <taxon>Metazoa</taxon>
        <taxon>Ecdysozoa</taxon>
        <taxon>Arthropoda</taxon>
        <taxon>Hexapoda</taxon>
        <taxon>Insecta</taxon>
        <taxon>Pterygota</taxon>
        <taxon>Neoptera</taxon>
        <taxon>Paraneoptera</taxon>
        <taxon>Hemiptera</taxon>
        <taxon>Heteroptera</taxon>
        <taxon>Panheteroptera</taxon>
        <taxon>Cimicomorpha</taxon>
        <taxon>Miridae</taxon>
        <taxon>Dicyphina</taxon>
        <taxon>Nesidiocoris</taxon>
    </lineage>
</organism>
<keyword evidence="5 7" id="KW-1133">Transmembrane helix</keyword>
<dbReference type="Proteomes" id="UP001307889">
    <property type="component" value="Chromosome 2"/>
</dbReference>
<evidence type="ECO:0000256" key="3">
    <source>
        <dbReference type="ARBA" id="ARBA00022824"/>
    </source>
</evidence>